<evidence type="ECO:0000313" key="3">
    <source>
        <dbReference type="Proteomes" id="UP000675920"/>
    </source>
</evidence>
<dbReference type="AlphaFoldDB" id="A0A8B6XAE1"/>
<feature type="transmembrane region" description="Helical" evidence="2">
    <location>
        <begin position="169"/>
        <end position="190"/>
    </location>
</feature>
<feature type="region of interest" description="Disordered" evidence="1">
    <location>
        <begin position="1"/>
        <end position="20"/>
    </location>
</feature>
<dbReference type="Proteomes" id="UP000675920">
    <property type="component" value="Unplaced"/>
</dbReference>
<organism evidence="3 4">
    <name type="scientific">Derxia gummosa DSM 723</name>
    <dbReference type="NCBI Taxonomy" id="1121388"/>
    <lineage>
        <taxon>Bacteria</taxon>
        <taxon>Pseudomonadati</taxon>
        <taxon>Pseudomonadota</taxon>
        <taxon>Betaproteobacteria</taxon>
        <taxon>Burkholderiales</taxon>
        <taxon>Alcaligenaceae</taxon>
        <taxon>Derxia</taxon>
    </lineage>
</organism>
<evidence type="ECO:0000256" key="1">
    <source>
        <dbReference type="SAM" id="MobiDB-lite"/>
    </source>
</evidence>
<keyword evidence="2" id="KW-1133">Transmembrane helix</keyword>
<dbReference type="Pfam" id="PF09955">
    <property type="entry name" value="DUF2189"/>
    <property type="match status" value="1"/>
</dbReference>
<feature type="transmembrane region" description="Helical" evidence="2">
    <location>
        <begin position="73"/>
        <end position="93"/>
    </location>
</feature>
<dbReference type="RefSeq" id="WP_051379021.1">
    <property type="nucleotide sequence ID" value="NZ_KI519499.1"/>
</dbReference>
<keyword evidence="2" id="KW-0812">Transmembrane</keyword>
<feature type="transmembrane region" description="Helical" evidence="2">
    <location>
        <begin position="221"/>
        <end position="244"/>
    </location>
</feature>
<proteinExistence type="predicted"/>
<dbReference type="InterPro" id="IPR018692">
    <property type="entry name" value="DUF2189"/>
</dbReference>
<feature type="transmembrane region" description="Helical" evidence="2">
    <location>
        <begin position="123"/>
        <end position="149"/>
    </location>
</feature>
<name>A0A8B6XAE1_9BURK</name>
<accession>A0A8B6XAE1</accession>
<reference evidence="4" key="1">
    <citation type="submission" date="2025-08" db="UniProtKB">
        <authorList>
            <consortium name="RefSeq"/>
        </authorList>
    </citation>
    <scope>IDENTIFICATION</scope>
</reference>
<evidence type="ECO:0000313" key="4">
    <source>
        <dbReference type="RefSeq" id="WP_051379021.1"/>
    </source>
</evidence>
<feature type="transmembrane region" description="Helical" evidence="2">
    <location>
        <begin position="47"/>
        <end position="67"/>
    </location>
</feature>
<sequence>MLTTHDSHAPIGAGHHSAANDEPARVTLDAPLRWLRQGAADMAHTRYFGMAYGVVFAFMGLALNDIYAHHWQLTMGLTAGFFLMGPFVCAGIYELSRQVEHGEEPSLAASAVCWKRNPGSIGFFAAMLTFLMIIWARVSIVIFALFSTTDFPTLAGVLMQVFSFQNLEFVGVWMAVGFVFASLAFAISVVSVPMMLDRDIDTLTAAFTSARALFANPLPMYLWAALIVLLIGSSLVFGFLGLIVTAPLVGHASWHAYRELVPQR</sequence>
<protein>
    <submittedName>
        <fullName evidence="4">DUF2189 domain-containing protein</fullName>
    </submittedName>
</protein>
<keyword evidence="3" id="KW-1185">Reference proteome</keyword>
<keyword evidence="2" id="KW-0472">Membrane</keyword>
<evidence type="ECO:0000256" key="2">
    <source>
        <dbReference type="SAM" id="Phobius"/>
    </source>
</evidence>
<dbReference type="OrthoDB" id="5621705at2"/>